<dbReference type="Pfam" id="PF23659">
    <property type="entry name" value="UFL1"/>
    <property type="match status" value="1"/>
</dbReference>
<dbReference type="GO" id="GO:0034976">
    <property type="term" value="P:response to endoplasmic reticulum stress"/>
    <property type="evidence" value="ECO:0007669"/>
    <property type="project" value="TreeGrafter"/>
</dbReference>
<feature type="domain" description="E3 UFM1-protein ligase 1-like N-terminal" evidence="5">
    <location>
        <begin position="26"/>
        <end position="303"/>
    </location>
</feature>
<evidence type="ECO:0000313" key="9">
    <source>
        <dbReference type="Proteomes" id="UP001209878"/>
    </source>
</evidence>
<dbReference type="InterPro" id="IPR056580">
    <property type="entry name" value="Ufl1_dom"/>
</dbReference>
<evidence type="ECO:0000259" key="5">
    <source>
        <dbReference type="Pfam" id="PF09743"/>
    </source>
</evidence>
<evidence type="ECO:0000259" key="7">
    <source>
        <dbReference type="Pfam" id="PF25041"/>
    </source>
</evidence>
<proteinExistence type="inferred from homology"/>
<dbReference type="Proteomes" id="UP001209878">
    <property type="component" value="Unassembled WGS sequence"/>
</dbReference>
<dbReference type="GO" id="GO:0032434">
    <property type="term" value="P:regulation of proteasomal ubiquitin-dependent protein catabolic process"/>
    <property type="evidence" value="ECO:0007669"/>
    <property type="project" value="TreeGrafter"/>
</dbReference>
<dbReference type="GO" id="GO:0005789">
    <property type="term" value="C:endoplasmic reticulum membrane"/>
    <property type="evidence" value="ECO:0007669"/>
    <property type="project" value="TreeGrafter"/>
</dbReference>
<comment type="similarity">
    <text evidence="1">Belongs to the UFL1 family.</text>
</comment>
<evidence type="ECO:0000256" key="4">
    <source>
        <dbReference type="SAM" id="MobiDB-lite"/>
    </source>
</evidence>
<dbReference type="GO" id="GO:1990592">
    <property type="term" value="P:protein K69-linked ufmylation"/>
    <property type="evidence" value="ECO:0007669"/>
    <property type="project" value="TreeGrafter"/>
</dbReference>
<name>A0AAD9P334_RIDPI</name>
<sequence>MFRKQSDRGRQNTPSTANMAAADWEEIKRLAADFQRAQLSSTVQRLSERNCVEIVQLLQQQKLIDLIYTTDGKEFLTSQELGKEIREELQVQGGRVNIVDLQQTLNVDFTHVESKVNEIVKSDRSLTLVLGQLIDESYLDSIAEEINDKLQDQGQITVAQLTKEYDLPGDFLAQVVWDRMGTAIHGQVDDFDRNLVYTDAFVSRHRAKIRGAFSAMIRPTSLQNVMTQHNLQERLFNTILEELLSTGRLAGCISGGTQDKAQYVPDVYTQAQNQWIDAFYKQNGYFEYDAMRRLGISDPVSFIKKRFKTESLQYLSTCCLGTGVSDMIEAEVDEALASKSWVDVTPLLPSVLSPTDISQLLQKCLRSKSDALLCCDTIVVSQQLVDVCSKHFDKIMSSKAEKDAQKNPIMLLVEGEKQAPVKVSGISDTSYGKDERKEQRKKKAAGSSKSGGGLQGREVKMKATKKKYRGRETEADDQDERGDTGGGGKQRVQELPFLSVEEIAEELTGGDCLQNCPDDMIQEIAGKLHRPLTQQYQQVARSIFLQSVGAASSGARKKTHGELSDKITGLWRNALLFEKGLLLFPEETQTLMYKHLLRTVCSDIANLIFCEVASDHLIAVSADESQLTPEGRLKLLSKIPDDKTRGILTKMHGSLNGKTLNDFLQQLELMCGTDQLEILLKKPDKKKERQLVLSHREMLREQLRQEDNAAMGLHLVAVLLVQFHKQCLLHTPGRCVPQILTLLRGHLVPEDYDTLLRCQDLVVKQMKLQQSDDASSGDSSDLCEQLNELLPKVKDIALNPKKPEKVQNSDSAPAAE</sequence>
<evidence type="ECO:0008006" key="10">
    <source>
        <dbReference type="Google" id="ProtNLM"/>
    </source>
</evidence>
<dbReference type="InterPro" id="IPR056761">
    <property type="entry name" value="Ufl1-like_C"/>
</dbReference>
<dbReference type="Pfam" id="PF25041">
    <property type="entry name" value="UFL1_C"/>
    <property type="match status" value="1"/>
</dbReference>
<feature type="compositionally biased region" description="Basic and acidic residues" evidence="4">
    <location>
        <begin position="794"/>
        <end position="807"/>
    </location>
</feature>
<accession>A0AAD9P334</accession>
<evidence type="ECO:0000256" key="3">
    <source>
        <dbReference type="ARBA" id="ARBA00022786"/>
    </source>
</evidence>
<keyword evidence="9" id="KW-1185">Reference proteome</keyword>
<feature type="region of interest" description="Disordered" evidence="4">
    <location>
        <begin position="794"/>
        <end position="816"/>
    </location>
</feature>
<dbReference type="PANTHER" id="PTHR31057">
    <property type="entry name" value="E3 UFM1-PROTEIN LIGASE 1"/>
    <property type="match status" value="1"/>
</dbReference>
<reference evidence="8" key="1">
    <citation type="journal article" date="2023" name="Mol. Biol. Evol.">
        <title>Third-Generation Sequencing Reveals the Adaptive Role of the Epigenome in Three Deep-Sea Polychaetes.</title>
        <authorList>
            <person name="Perez M."/>
            <person name="Aroh O."/>
            <person name="Sun Y."/>
            <person name="Lan Y."/>
            <person name="Juniper S.K."/>
            <person name="Young C.R."/>
            <person name="Angers B."/>
            <person name="Qian P.Y."/>
        </authorList>
    </citation>
    <scope>NUCLEOTIDE SEQUENCE</scope>
    <source>
        <strain evidence="8">R07B-5</strain>
    </source>
</reference>
<gene>
    <name evidence="8" type="ORF">NP493_174g01005</name>
</gene>
<feature type="region of interest" description="Disordered" evidence="4">
    <location>
        <begin position="423"/>
        <end position="490"/>
    </location>
</feature>
<feature type="domain" description="E3 UFM1-protein ligase-like C-terminal" evidence="7">
    <location>
        <begin position="688"/>
        <end position="796"/>
    </location>
</feature>
<organism evidence="8 9">
    <name type="scientific">Ridgeia piscesae</name>
    <name type="common">Tubeworm</name>
    <dbReference type="NCBI Taxonomy" id="27915"/>
    <lineage>
        <taxon>Eukaryota</taxon>
        <taxon>Metazoa</taxon>
        <taxon>Spiralia</taxon>
        <taxon>Lophotrochozoa</taxon>
        <taxon>Annelida</taxon>
        <taxon>Polychaeta</taxon>
        <taxon>Sedentaria</taxon>
        <taxon>Canalipalpata</taxon>
        <taxon>Sabellida</taxon>
        <taxon>Siboglinidae</taxon>
        <taxon>Ridgeia</taxon>
    </lineage>
</organism>
<dbReference type="AlphaFoldDB" id="A0AAD9P334"/>
<dbReference type="InterPro" id="IPR018611">
    <property type="entry name" value="Ufl1"/>
</dbReference>
<dbReference type="InterPro" id="IPR056579">
    <property type="entry name" value="Ufl1_N"/>
</dbReference>
<evidence type="ECO:0000256" key="2">
    <source>
        <dbReference type="ARBA" id="ARBA00022679"/>
    </source>
</evidence>
<dbReference type="PANTHER" id="PTHR31057:SF0">
    <property type="entry name" value="E3 UFM1-PROTEIN LIGASE 1"/>
    <property type="match status" value="1"/>
</dbReference>
<keyword evidence="3" id="KW-0833">Ubl conjugation pathway</keyword>
<evidence type="ECO:0000259" key="6">
    <source>
        <dbReference type="Pfam" id="PF23659"/>
    </source>
</evidence>
<comment type="caution">
    <text evidence="8">The sequence shown here is derived from an EMBL/GenBank/DDBJ whole genome shotgun (WGS) entry which is preliminary data.</text>
</comment>
<evidence type="ECO:0000313" key="8">
    <source>
        <dbReference type="EMBL" id="KAK2187261.1"/>
    </source>
</evidence>
<feature type="domain" description="E3 UFM1-protein ligase 1-like" evidence="6">
    <location>
        <begin position="560"/>
        <end position="683"/>
    </location>
</feature>
<evidence type="ECO:0000256" key="1">
    <source>
        <dbReference type="ARBA" id="ARBA00010789"/>
    </source>
</evidence>
<dbReference type="EMBL" id="JAODUO010000172">
    <property type="protein sequence ID" value="KAK2187261.1"/>
    <property type="molecule type" value="Genomic_DNA"/>
</dbReference>
<dbReference type="Pfam" id="PF09743">
    <property type="entry name" value="E3_UFM1_ligase"/>
    <property type="match status" value="1"/>
</dbReference>
<protein>
    <recommendedName>
        <fullName evidence="10">E3 UFM1-protein ligase 1 homolog</fullName>
    </recommendedName>
</protein>
<dbReference type="GO" id="GO:0061666">
    <property type="term" value="F:UFM1 ligase activity"/>
    <property type="evidence" value="ECO:0007669"/>
    <property type="project" value="InterPro"/>
</dbReference>
<dbReference type="Pfam" id="PF25870">
    <property type="entry name" value="WHD_UFL1_5th"/>
    <property type="match status" value="1"/>
</dbReference>
<keyword evidence="2" id="KW-0808">Transferase</keyword>